<evidence type="ECO:0000313" key="1">
    <source>
        <dbReference type="EMBL" id="TDL43850.1"/>
    </source>
</evidence>
<dbReference type="Proteomes" id="UP000295633">
    <property type="component" value="Unassembled WGS sequence"/>
</dbReference>
<sequence>MTRLEVRELDEFLSAWLAEPKLPLVVSRAQYDVPSPRSWEVMYDVTPTYSVPIAEFTEWAEAQQWADAQSRWAVTQGAEVRRYRLDYWPDGGWGGVGYFDAAGDYHELPAPSEEEQ</sequence>
<evidence type="ECO:0000313" key="2">
    <source>
        <dbReference type="Proteomes" id="UP000295633"/>
    </source>
</evidence>
<dbReference type="AlphaFoldDB" id="A0A4V6PNH0"/>
<protein>
    <submittedName>
        <fullName evidence="1">Uncharacterized protein</fullName>
    </submittedName>
</protein>
<reference evidence="1 2" key="1">
    <citation type="submission" date="2019-03" db="EMBL/GenBank/DDBJ databases">
        <title>Genome Sequencing and Assembly of Various Microbes Isolated from Partially Reclaimed Soil and Acid Mine Drainage (AMD) Site.</title>
        <authorList>
            <person name="Steinbock B."/>
            <person name="Bechtold R."/>
            <person name="Sevigny J.L."/>
            <person name="Thomas D."/>
            <person name="Cuthill L.R."/>
            <person name="Aveiro Johannsen E.J."/>
            <person name="Thomas K."/>
            <person name="Ghosh A."/>
        </authorList>
    </citation>
    <scope>NUCLEOTIDE SEQUENCE [LARGE SCALE GENOMIC DNA]</scope>
    <source>
        <strain evidence="1 2">F-B2</strain>
    </source>
</reference>
<dbReference type="RefSeq" id="WP_133399851.1">
    <property type="nucleotide sequence ID" value="NZ_SMZX01000002.1"/>
</dbReference>
<proteinExistence type="predicted"/>
<accession>A0A4V6PNH0</accession>
<name>A0A4V6PNH0_9MICO</name>
<organism evidence="1 2">
    <name type="scientific">Microbacterium oleivorans</name>
    <dbReference type="NCBI Taxonomy" id="273677"/>
    <lineage>
        <taxon>Bacteria</taxon>
        <taxon>Bacillati</taxon>
        <taxon>Actinomycetota</taxon>
        <taxon>Actinomycetes</taxon>
        <taxon>Micrococcales</taxon>
        <taxon>Microbacteriaceae</taxon>
        <taxon>Microbacterium</taxon>
    </lineage>
</organism>
<dbReference type="EMBL" id="SMZX01000002">
    <property type="protein sequence ID" value="TDL43850.1"/>
    <property type="molecule type" value="Genomic_DNA"/>
</dbReference>
<comment type="caution">
    <text evidence="1">The sequence shown here is derived from an EMBL/GenBank/DDBJ whole genome shotgun (WGS) entry which is preliminary data.</text>
</comment>
<gene>
    <name evidence="1" type="ORF">E2R54_11715</name>
</gene>